<organism evidence="11 12">
    <name type="scientific">Roseomonas gilardii</name>
    <dbReference type="NCBI Taxonomy" id="257708"/>
    <lineage>
        <taxon>Bacteria</taxon>
        <taxon>Pseudomonadati</taxon>
        <taxon>Pseudomonadota</taxon>
        <taxon>Alphaproteobacteria</taxon>
        <taxon>Acetobacterales</taxon>
        <taxon>Roseomonadaceae</taxon>
        <taxon>Roseomonas</taxon>
    </lineage>
</organism>
<dbReference type="InterPro" id="IPR015422">
    <property type="entry name" value="PyrdxlP-dep_Trfase_small"/>
</dbReference>
<dbReference type="UniPathway" id="UPA00148"/>
<evidence type="ECO:0000256" key="9">
    <source>
        <dbReference type="ARBA" id="ARBA00048531"/>
    </source>
</evidence>
<evidence type="ECO:0000259" key="10">
    <source>
        <dbReference type="Pfam" id="PF00155"/>
    </source>
</evidence>
<comment type="function">
    <text evidence="2">Decarboxylates L-threonine-O-3-phosphate to yield (R)-1-amino-2-propanol O-2-phosphate, the precursor for the linkage between the nucleotide loop and the corrin ring in cobalamin.</text>
</comment>
<reference evidence="11 12" key="1">
    <citation type="submission" date="2016-05" db="EMBL/GenBank/DDBJ databases">
        <title>Complete Genome and Methylome Analysis of Psychrotrophic Bacterial Isolates from Antarctic Lake Untersee.</title>
        <authorList>
            <person name="Fomenkov A."/>
            <person name="Akimov V.N."/>
            <person name="Vasilyeva L.V."/>
            <person name="Andersen D."/>
            <person name="Vincze T."/>
            <person name="Roberts R.J."/>
        </authorList>
    </citation>
    <scope>NUCLEOTIDE SEQUENCE [LARGE SCALE GENOMIC DNA]</scope>
    <source>
        <strain evidence="11 12">U14-5</strain>
    </source>
</reference>
<dbReference type="PANTHER" id="PTHR42885">
    <property type="entry name" value="HISTIDINOL-PHOSPHATE AMINOTRANSFERASE-RELATED"/>
    <property type="match status" value="1"/>
</dbReference>
<dbReference type="EMBL" id="CP015583">
    <property type="protein sequence ID" value="APT59170.1"/>
    <property type="molecule type" value="Genomic_DNA"/>
</dbReference>
<dbReference type="InterPro" id="IPR004839">
    <property type="entry name" value="Aminotransferase_I/II_large"/>
</dbReference>
<name>A0A1L7AKA3_9PROT</name>
<keyword evidence="6" id="KW-0663">Pyridoxal phosphate</keyword>
<dbReference type="AlphaFoldDB" id="A0A1L7AKA3"/>
<dbReference type="InterPro" id="IPR005860">
    <property type="entry name" value="CobD"/>
</dbReference>
<keyword evidence="5" id="KW-0169">Cobalamin biosynthesis</keyword>
<dbReference type="Pfam" id="PF00155">
    <property type="entry name" value="Aminotran_1_2"/>
    <property type="match status" value="1"/>
</dbReference>
<comment type="pathway">
    <text evidence="3">Cofactor biosynthesis; adenosylcobalamin biosynthesis.</text>
</comment>
<evidence type="ECO:0000256" key="8">
    <source>
        <dbReference type="ARBA" id="ARBA00029996"/>
    </source>
</evidence>
<comment type="catalytic activity">
    <reaction evidence="9">
        <text>O-phospho-L-threonine + H(+) = (R)-1-aminopropan-2-yl phosphate + CO2</text>
        <dbReference type="Rhea" id="RHEA:11492"/>
        <dbReference type="ChEBI" id="CHEBI:15378"/>
        <dbReference type="ChEBI" id="CHEBI:16526"/>
        <dbReference type="ChEBI" id="CHEBI:58563"/>
        <dbReference type="ChEBI" id="CHEBI:58675"/>
        <dbReference type="EC" id="4.1.1.81"/>
    </reaction>
</comment>
<protein>
    <recommendedName>
        <fullName evidence="4">threonine-phosphate decarboxylase</fullName>
        <ecNumber evidence="4">4.1.1.81</ecNumber>
    </recommendedName>
    <alternativeName>
        <fullName evidence="8">L-threonine-O-3-phosphate decarboxylase</fullName>
    </alternativeName>
</protein>
<dbReference type="Gene3D" id="3.40.640.10">
    <property type="entry name" value="Type I PLP-dependent aspartate aminotransferase-like (Major domain)"/>
    <property type="match status" value="1"/>
</dbReference>
<dbReference type="eggNOG" id="COG0079">
    <property type="taxonomic scope" value="Bacteria"/>
</dbReference>
<dbReference type="GO" id="GO:0030170">
    <property type="term" value="F:pyridoxal phosphate binding"/>
    <property type="evidence" value="ECO:0007669"/>
    <property type="project" value="InterPro"/>
</dbReference>
<dbReference type="Gene3D" id="3.90.1150.10">
    <property type="entry name" value="Aspartate Aminotransferase, domain 1"/>
    <property type="match status" value="1"/>
</dbReference>
<proteinExistence type="predicted"/>
<evidence type="ECO:0000256" key="6">
    <source>
        <dbReference type="ARBA" id="ARBA00022898"/>
    </source>
</evidence>
<dbReference type="STRING" id="257708.RGI145_06895"/>
<evidence type="ECO:0000256" key="5">
    <source>
        <dbReference type="ARBA" id="ARBA00022573"/>
    </source>
</evidence>
<dbReference type="NCBIfam" id="TIGR01140">
    <property type="entry name" value="L_thr_O3P_dcar"/>
    <property type="match status" value="1"/>
</dbReference>
<dbReference type="PANTHER" id="PTHR42885:SF1">
    <property type="entry name" value="THREONINE-PHOSPHATE DECARBOXYLASE"/>
    <property type="match status" value="1"/>
</dbReference>
<dbReference type="SUPFAM" id="SSF53383">
    <property type="entry name" value="PLP-dependent transferases"/>
    <property type="match status" value="1"/>
</dbReference>
<evidence type="ECO:0000313" key="11">
    <source>
        <dbReference type="EMBL" id="APT59170.1"/>
    </source>
</evidence>
<evidence type="ECO:0000256" key="1">
    <source>
        <dbReference type="ARBA" id="ARBA00001933"/>
    </source>
</evidence>
<dbReference type="KEGG" id="rgi:RGI145_06895"/>
<dbReference type="GO" id="GO:0009236">
    <property type="term" value="P:cobalamin biosynthetic process"/>
    <property type="evidence" value="ECO:0007669"/>
    <property type="project" value="UniProtKB-UniPathway"/>
</dbReference>
<evidence type="ECO:0000313" key="12">
    <source>
        <dbReference type="Proteomes" id="UP000185494"/>
    </source>
</evidence>
<accession>A0A1L7AKA3</accession>
<dbReference type="InterPro" id="IPR004838">
    <property type="entry name" value="NHTrfase_class1_PyrdxlP-BS"/>
</dbReference>
<evidence type="ECO:0000256" key="2">
    <source>
        <dbReference type="ARBA" id="ARBA00003444"/>
    </source>
</evidence>
<dbReference type="Proteomes" id="UP000185494">
    <property type="component" value="Chromosome 1"/>
</dbReference>
<evidence type="ECO:0000256" key="4">
    <source>
        <dbReference type="ARBA" id="ARBA00012285"/>
    </source>
</evidence>
<comment type="cofactor">
    <cofactor evidence="1">
        <name>pyridoxal 5'-phosphate</name>
        <dbReference type="ChEBI" id="CHEBI:597326"/>
    </cofactor>
</comment>
<gene>
    <name evidence="11" type="ORF">RGI145_06895</name>
</gene>
<keyword evidence="7" id="KW-0456">Lyase</keyword>
<sequence length="340" mass="36215">MNAAGASTPRDGASGAVTEHGGRLAAARLLFPGAPEPFLDLSTGINPVPYHLPRFPADAFTRLPEPEALWELQMIAAAAYGAASPEMVAAAPGTQILISLLPHLLPWRDVAVLGPTYAEHALSWRAAGARVTETEDPGELARHEVAVLCNPNNPDGRRHDRAALAALAARVRLLVVDESFADFDGPERNAAPLLPRPDLLVLRSFGKSYGLAGLRLGFALAEPALAGRLRAMMGPWAVSGPALAVGIPALRDRNWLIEASRRCAVDALRLDMLLAQAGFRILGGTSLFRLASHAAAADWFGRLGRAGILVRGFRDLPDRLRFGLPGDEAGWTRLEAVLRG</sequence>
<evidence type="ECO:0000256" key="3">
    <source>
        <dbReference type="ARBA" id="ARBA00004953"/>
    </source>
</evidence>
<dbReference type="InterPro" id="IPR015421">
    <property type="entry name" value="PyrdxlP-dep_Trfase_major"/>
</dbReference>
<feature type="domain" description="Aminotransferase class I/classII large" evidence="10">
    <location>
        <begin position="82"/>
        <end position="292"/>
    </location>
</feature>
<dbReference type="GO" id="GO:0048472">
    <property type="term" value="F:threonine-phosphate decarboxylase activity"/>
    <property type="evidence" value="ECO:0007669"/>
    <property type="project" value="UniProtKB-EC"/>
</dbReference>
<dbReference type="PROSITE" id="PS00105">
    <property type="entry name" value="AA_TRANSFER_CLASS_1"/>
    <property type="match status" value="1"/>
</dbReference>
<dbReference type="EC" id="4.1.1.81" evidence="4"/>
<evidence type="ECO:0000256" key="7">
    <source>
        <dbReference type="ARBA" id="ARBA00023239"/>
    </source>
</evidence>
<dbReference type="InterPro" id="IPR015424">
    <property type="entry name" value="PyrdxlP-dep_Trfase"/>
</dbReference>